<sequence length="191" mass="22080">MFYLLCMEAEYHDDLMAEQTTSTQQKIRTTRRRHRVTFSLDPSLALPLEKYRTGGGNPSRLASRLLCLYFDGEIAQPGQGLNFSFLRDQIAEKTAEINRLTTLVEKVEREDEEQTRKALAVRDRQREAIRTEFADAILHPFLWKRNIRMDGLDPVDVIRRRAEALSERSGVPAAVVWKMMQEVIPEVMEGV</sequence>
<dbReference type="Proteomes" id="UP000730161">
    <property type="component" value="Unassembled WGS sequence"/>
</dbReference>
<accession>A0A8J7WBG4</accession>
<name>A0A8J7WBG4_9EURY</name>
<evidence type="ECO:0000313" key="3">
    <source>
        <dbReference type="Proteomes" id="UP000730161"/>
    </source>
</evidence>
<gene>
    <name evidence="2" type="ORF">RJ53_09325</name>
</gene>
<protein>
    <submittedName>
        <fullName evidence="2">Uncharacterized protein</fullName>
    </submittedName>
</protein>
<dbReference type="AlphaFoldDB" id="A0A8J7WBG4"/>
<dbReference type="RefSeq" id="WP_211531401.1">
    <property type="nucleotide sequence ID" value="NZ_JWHL01000017.1"/>
</dbReference>
<dbReference type="EMBL" id="JWHL01000017">
    <property type="protein sequence ID" value="MBR1369663.1"/>
    <property type="molecule type" value="Genomic_DNA"/>
</dbReference>
<feature type="coiled-coil region" evidence="1">
    <location>
        <begin position="90"/>
        <end position="117"/>
    </location>
</feature>
<evidence type="ECO:0000256" key="1">
    <source>
        <dbReference type="SAM" id="Coils"/>
    </source>
</evidence>
<proteinExistence type="predicted"/>
<comment type="caution">
    <text evidence="2">The sequence shown here is derived from an EMBL/GenBank/DDBJ whole genome shotgun (WGS) entry which is preliminary data.</text>
</comment>
<keyword evidence="1" id="KW-0175">Coiled coil</keyword>
<keyword evidence="3" id="KW-1185">Reference proteome</keyword>
<reference evidence="2" key="1">
    <citation type="submission" date="2014-12" db="EMBL/GenBank/DDBJ databases">
        <authorList>
            <person name="Huang H.-H."/>
            <person name="Chen S.-C."/>
            <person name="Lai M.-C."/>
        </authorList>
    </citation>
    <scope>NUCLEOTIDE SEQUENCE</scope>
    <source>
        <strain evidence="2">K1F9705b</strain>
    </source>
</reference>
<organism evidence="2 3">
    <name type="scientific">Methanocalculus chunghsingensis</name>
    <dbReference type="NCBI Taxonomy" id="156457"/>
    <lineage>
        <taxon>Archaea</taxon>
        <taxon>Methanobacteriati</taxon>
        <taxon>Methanobacteriota</taxon>
        <taxon>Stenosarchaea group</taxon>
        <taxon>Methanomicrobia</taxon>
        <taxon>Methanomicrobiales</taxon>
        <taxon>Methanocalculaceae</taxon>
        <taxon>Methanocalculus</taxon>
    </lineage>
</organism>
<evidence type="ECO:0000313" key="2">
    <source>
        <dbReference type="EMBL" id="MBR1369663.1"/>
    </source>
</evidence>